<feature type="non-terminal residue" evidence="8">
    <location>
        <position position="1"/>
    </location>
</feature>
<name>A0A7C0ZFL2_UNCW3</name>
<evidence type="ECO:0000256" key="1">
    <source>
        <dbReference type="ARBA" id="ARBA00004651"/>
    </source>
</evidence>
<gene>
    <name evidence="8" type="ORF">ENF18_08345</name>
</gene>
<keyword evidence="3 6" id="KW-0812">Transmembrane</keyword>
<dbReference type="Pfam" id="PF02588">
    <property type="entry name" value="YitT_membrane"/>
    <property type="match status" value="1"/>
</dbReference>
<comment type="caution">
    <text evidence="8">The sequence shown here is derived from an EMBL/GenBank/DDBJ whole genome shotgun (WGS) entry which is preliminary data.</text>
</comment>
<dbReference type="CDD" id="cd16380">
    <property type="entry name" value="YitT_C"/>
    <property type="match status" value="1"/>
</dbReference>
<dbReference type="AlphaFoldDB" id="A0A7C0ZFL2"/>
<sequence length="221" mass="24055">PIFILGMKNLGFKFGMKTILSIILIFLFSDFIHYVLKPPILTHDLLLSSLYGALLLGAGIGFVFRGGGSTGGTDILGRIMNKYTGLSTGVSILIVDSIVIAIAGTTFKSFDIVLFSYIALFVSSKLVDMVLEGRDYARQAIITTTKGDKVVEAITKRLNRGSTLMKGIGGYTGMERDVIFTVISIRETEALRNLVQEIDPNAFVVITTAHEVLGKGFRPRV</sequence>
<evidence type="ECO:0000256" key="5">
    <source>
        <dbReference type="ARBA" id="ARBA00023136"/>
    </source>
</evidence>
<dbReference type="Proteomes" id="UP000885847">
    <property type="component" value="Unassembled WGS sequence"/>
</dbReference>
<dbReference type="GO" id="GO:0005886">
    <property type="term" value="C:plasma membrane"/>
    <property type="evidence" value="ECO:0007669"/>
    <property type="project" value="UniProtKB-SubCell"/>
</dbReference>
<feature type="domain" description="DUF2179" evidence="7">
    <location>
        <begin position="160"/>
        <end position="214"/>
    </location>
</feature>
<evidence type="ECO:0000256" key="2">
    <source>
        <dbReference type="ARBA" id="ARBA00022475"/>
    </source>
</evidence>
<keyword evidence="4 6" id="KW-1133">Transmembrane helix</keyword>
<accession>A0A7C0ZFL2</accession>
<dbReference type="EMBL" id="DQWE01000391">
    <property type="protein sequence ID" value="HDI83781.1"/>
    <property type="molecule type" value="Genomic_DNA"/>
</dbReference>
<organism evidence="8">
    <name type="scientific">candidate division WOR-3 bacterium</name>
    <dbReference type="NCBI Taxonomy" id="2052148"/>
    <lineage>
        <taxon>Bacteria</taxon>
        <taxon>Bacteria division WOR-3</taxon>
    </lineage>
</organism>
<dbReference type="PANTHER" id="PTHR33545">
    <property type="entry name" value="UPF0750 MEMBRANE PROTEIN YITT-RELATED"/>
    <property type="match status" value="1"/>
</dbReference>
<evidence type="ECO:0000256" key="4">
    <source>
        <dbReference type="ARBA" id="ARBA00022989"/>
    </source>
</evidence>
<keyword evidence="2" id="KW-1003">Cell membrane</keyword>
<dbReference type="InterPro" id="IPR003740">
    <property type="entry name" value="YitT"/>
</dbReference>
<protein>
    <submittedName>
        <fullName evidence="8">YitT family protein</fullName>
    </submittedName>
</protein>
<evidence type="ECO:0000259" key="7">
    <source>
        <dbReference type="Pfam" id="PF10035"/>
    </source>
</evidence>
<feature type="transmembrane region" description="Helical" evidence="6">
    <location>
        <begin position="14"/>
        <end position="33"/>
    </location>
</feature>
<dbReference type="Pfam" id="PF10035">
    <property type="entry name" value="DUF2179"/>
    <property type="match status" value="1"/>
</dbReference>
<dbReference type="Gene3D" id="3.30.70.120">
    <property type="match status" value="1"/>
</dbReference>
<dbReference type="InterPro" id="IPR015867">
    <property type="entry name" value="N-reg_PII/ATP_PRibTrfase_C"/>
</dbReference>
<evidence type="ECO:0000313" key="8">
    <source>
        <dbReference type="EMBL" id="HDI83781.1"/>
    </source>
</evidence>
<reference evidence="8" key="1">
    <citation type="journal article" date="2020" name="mSystems">
        <title>Genome- and Community-Level Interaction Insights into Carbon Utilization and Element Cycling Functions of Hydrothermarchaeota in Hydrothermal Sediment.</title>
        <authorList>
            <person name="Zhou Z."/>
            <person name="Liu Y."/>
            <person name="Xu W."/>
            <person name="Pan J."/>
            <person name="Luo Z.H."/>
            <person name="Li M."/>
        </authorList>
    </citation>
    <scope>NUCLEOTIDE SEQUENCE [LARGE SCALE GENOMIC DNA]</scope>
    <source>
        <strain evidence="8">HyVt-102</strain>
    </source>
</reference>
<keyword evidence="5 6" id="KW-0472">Membrane</keyword>
<feature type="transmembrane region" description="Helical" evidence="6">
    <location>
        <begin position="45"/>
        <end position="64"/>
    </location>
</feature>
<dbReference type="InterPro" id="IPR019264">
    <property type="entry name" value="DUF2179"/>
</dbReference>
<comment type="subcellular location">
    <subcellularLocation>
        <location evidence="1">Cell membrane</location>
        <topology evidence="1">Multi-pass membrane protein</topology>
    </subcellularLocation>
</comment>
<feature type="transmembrane region" description="Helical" evidence="6">
    <location>
        <begin position="85"/>
        <end position="106"/>
    </location>
</feature>
<evidence type="ECO:0000256" key="3">
    <source>
        <dbReference type="ARBA" id="ARBA00022692"/>
    </source>
</evidence>
<dbReference type="PANTHER" id="PTHR33545:SF5">
    <property type="entry name" value="UPF0750 MEMBRANE PROTEIN YITT"/>
    <property type="match status" value="1"/>
</dbReference>
<feature type="transmembrane region" description="Helical" evidence="6">
    <location>
        <begin position="112"/>
        <end position="131"/>
    </location>
</feature>
<dbReference type="InterPro" id="IPR051461">
    <property type="entry name" value="UPF0750_membrane"/>
</dbReference>
<proteinExistence type="predicted"/>
<evidence type="ECO:0000256" key="6">
    <source>
        <dbReference type="SAM" id="Phobius"/>
    </source>
</evidence>